<dbReference type="EMBL" id="JAGYPG010000001">
    <property type="protein sequence ID" value="MBS4194213.1"/>
    <property type="molecule type" value="Genomic_DNA"/>
</dbReference>
<dbReference type="AlphaFoldDB" id="A0A942TAI0"/>
<dbReference type="RefSeq" id="WP_213123415.1">
    <property type="nucleotide sequence ID" value="NZ_JAGYPG010000001.1"/>
</dbReference>
<evidence type="ECO:0000256" key="1">
    <source>
        <dbReference type="SAM" id="MobiDB-lite"/>
    </source>
</evidence>
<evidence type="ECO:0000313" key="2">
    <source>
        <dbReference type="EMBL" id="MBS4194213.1"/>
    </source>
</evidence>
<protein>
    <submittedName>
        <fullName evidence="2">Uncharacterized protein</fullName>
    </submittedName>
</protein>
<feature type="region of interest" description="Disordered" evidence="1">
    <location>
        <begin position="1"/>
        <end position="33"/>
    </location>
</feature>
<proteinExistence type="predicted"/>
<gene>
    <name evidence="2" type="ORF">KHA97_03875</name>
</gene>
<sequence length="70" mass="8323">MASSKAKKQRQKLIRGGRRNPADNRSPFAFADMRTRKTKTKKDQLYMIKHKNHDSHNGNDGFYFYLFLLF</sequence>
<reference evidence="2 3" key="1">
    <citation type="submission" date="2021-05" db="EMBL/GenBank/DDBJ databases">
        <title>Novel Bacillus species.</title>
        <authorList>
            <person name="Liu G."/>
        </authorList>
    </citation>
    <scope>NUCLEOTIDE SEQUENCE [LARGE SCALE GENOMIC DNA]</scope>
    <source>
        <strain evidence="3">FJAT-49780</strain>
    </source>
</reference>
<dbReference type="Proteomes" id="UP000681414">
    <property type="component" value="Unassembled WGS sequence"/>
</dbReference>
<keyword evidence="3" id="KW-1185">Reference proteome</keyword>
<name>A0A942TAI0_9BACI</name>
<accession>A0A942TAI0</accession>
<comment type="caution">
    <text evidence="2">The sequence shown here is derived from an EMBL/GenBank/DDBJ whole genome shotgun (WGS) entry which is preliminary data.</text>
</comment>
<organism evidence="2 3">
    <name type="scientific">Lederbergia citri</name>
    <dbReference type="NCBI Taxonomy" id="2833580"/>
    <lineage>
        <taxon>Bacteria</taxon>
        <taxon>Bacillati</taxon>
        <taxon>Bacillota</taxon>
        <taxon>Bacilli</taxon>
        <taxon>Bacillales</taxon>
        <taxon>Bacillaceae</taxon>
        <taxon>Lederbergia</taxon>
    </lineage>
</organism>
<feature type="compositionally biased region" description="Basic residues" evidence="1">
    <location>
        <begin position="1"/>
        <end position="18"/>
    </location>
</feature>
<evidence type="ECO:0000313" key="3">
    <source>
        <dbReference type="Proteomes" id="UP000681414"/>
    </source>
</evidence>